<feature type="compositionally biased region" description="Polar residues" evidence="1">
    <location>
        <begin position="611"/>
        <end position="646"/>
    </location>
</feature>
<feature type="region of interest" description="Disordered" evidence="1">
    <location>
        <begin position="726"/>
        <end position="815"/>
    </location>
</feature>
<reference evidence="3 4" key="1">
    <citation type="journal article" date="2020" name="Fungal Divers.">
        <title>Resolving the Mortierellaceae phylogeny through synthesis of multi-gene phylogenetics and phylogenomics.</title>
        <authorList>
            <person name="Vandepol N."/>
            <person name="Liber J."/>
            <person name="Desiro A."/>
            <person name="Na H."/>
            <person name="Kennedy M."/>
            <person name="Barry K."/>
            <person name="Grigoriev I.V."/>
            <person name="Miller A.N."/>
            <person name="O'Donnell K."/>
            <person name="Stajich J.E."/>
            <person name="Bonito G."/>
        </authorList>
    </citation>
    <scope>NUCLEOTIDE SEQUENCE [LARGE SCALE GENOMIC DNA]</scope>
    <source>
        <strain evidence="3 4">AD045</strain>
    </source>
</reference>
<dbReference type="SMART" id="SM00220">
    <property type="entry name" value="S_TKc"/>
    <property type="match status" value="1"/>
</dbReference>
<keyword evidence="4" id="KW-1185">Reference proteome</keyword>
<dbReference type="InterPro" id="IPR016024">
    <property type="entry name" value="ARM-type_fold"/>
</dbReference>
<dbReference type="PANTHER" id="PTHR12984">
    <property type="entry name" value="SCY1-RELATED S/T PROTEIN KINASE-LIKE"/>
    <property type="match status" value="1"/>
</dbReference>
<evidence type="ECO:0000313" key="3">
    <source>
        <dbReference type="EMBL" id="KAG0296466.1"/>
    </source>
</evidence>
<dbReference type="InterPro" id="IPR051177">
    <property type="entry name" value="CIK-Related_Protein"/>
</dbReference>
<feature type="region of interest" description="Disordered" evidence="1">
    <location>
        <begin position="602"/>
        <end position="660"/>
    </location>
</feature>
<comment type="caution">
    <text evidence="3">The sequence shown here is derived from an EMBL/GenBank/DDBJ whole genome shotgun (WGS) entry which is preliminary data.</text>
</comment>
<feature type="compositionally biased region" description="Polar residues" evidence="1">
    <location>
        <begin position="729"/>
        <end position="738"/>
    </location>
</feature>
<gene>
    <name evidence="3" type="ORF">BGZ96_009419</name>
</gene>
<feature type="region of interest" description="Disordered" evidence="1">
    <location>
        <begin position="556"/>
        <end position="585"/>
    </location>
</feature>
<feature type="compositionally biased region" description="Low complexity" evidence="1">
    <location>
        <begin position="568"/>
        <end position="581"/>
    </location>
</feature>
<feature type="compositionally biased region" description="Basic and acidic residues" evidence="1">
    <location>
        <begin position="821"/>
        <end position="830"/>
    </location>
</feature>
<dbReference type="PROSITE" id="PS50011">
    <property type="entry name" value="PROTEIN_KINASE_DOM"/>
    <property type="match status" value="1"/>
</dbReference>
<proteinExistence type="predicted"/>
<dbReference type="Gene3D" id="1.10.510.10">
    <property type="entry name" value="Transferase(Phosphotransferase) domain 1"/>
    <property type="match status" value="1"/>
</dbReference>
<feature type="compositionally biased region" description="Basic and acidic residues" evidence="1">
    <location>
        <begin position="802"/>
        <end position="815"/>
    </location>
</feature>
<protein>
    <recommendedName>
        <fullName evidence="2">Protein kinase domain-containing protein</fullName>
    </recommendedName>
</protein>
<dbReference type="Gene3D" id="1.25.10.10">
    <property type="entry name" value="Leucine-rich Repeat Variant"/>
    <property type="match status" value="1"/>
</dbReference>
<evidence type="ECO:0000313" key="4">
    <source>
        <dbReference type="Proteomes" id="UP001194696"/>
    </source>
</evidence>
<dbReference type="PANTHER" id="PTHR12984:SF3">
    <property type="entry name" value="N-TERMINAL KINASE-LIKE PROTEIN"/>
    <property type="match status" value="1"/>
</dbReference>
<dbReference type="SUPFAM" id="SSF48371">
    <property type="entry name" value="ARM repeat"/>
    <property type="match status" value="1"/>
</dbReference>
<sequence>MAYLSDFVKSTLSRVVLGKEIPAFPYNIGDRVESFNSTIWALHKGTKRDDNSPVSILCFDCVRQKDKLPLARNAFKKFRTIRHPDLIKYIDGVETETYIYIVTDAVTPLQDHLRSGLDPNLIRWGLFKVATVLKFLTVDASFIHGNIRTSSIFITKSGEWKVGGFEALSSLKEDQPAILTFAGLIPESNRYAPPEVRKKSWNAVKDFELWSTDTWHYACLIYEVYNGAFTNSEQLASPGKIPAEMAPFYKNLLRPDPKTRPSVGDFLDKGMQAKGFFQNDLIQIVNFLENFSVKEPLQRDTFLRKLDMQIDRLPQEFCKYKVLPELVQALEYGSGGAKVLAPIVKIGANLEEHEYEALISNVLVKMFASTDRSIRLSLLENLSGFIERINKKIVNDKIFPSMALGFTDTAPIIREWTVKSVLLVIGKLSDKTINYDLLRYLGKLQTDEEPGIRTNTVICLGKIAKHLNDGMKAKILVPAFSRSLRDPFAHARVASLMALNATADSYDKGDIANRIIPCISLTLVDTEKIVRVQAMRSLETFVKRIEKLIESMPDSAIVDTGRESPNGAPTTRSATPSTPSSETWAGWAVSSITKKLVTGDMQPQAVGSPRMGNNSPSPANTPVPSTTSNHGSGMSLSNAGGSNGLQIATEGRNGGGHGGHTINRYSSALAAVEADEAMAGGTGGWGNEDDDLFADEGFEPMEVHEPSTPSPMPSFSTMKPTIAQAPLRPSTSANSSMSLGGGNRTGGASARLGFGAMDDSGADAWDGDDDLFKSLNIGNSNSSNVRPPPPPSSTTTTGSGFVRKEEKMAEMARKREERRLRMAEAKEKKSQTTTLGARKI</sequence>
<feature type="domain" description="Protein kinase" evidence="2">
    <location>
        <begin position="1"/>
        <end position="277"/>
    </location>
</feature>
<feature type="region of interest" description="Disordered" evidence="1">
    <location>
        <begin position="821"/>
        <end position="840"/>
    </location>
</feature>
<organism evidence="3 4">
    <name type="scientific">Linnemannia gamsii</name>
    <dbReference type="NCBI Taxonomy" id="64522"/>
    <lineage>
        <taxon>Eukaryota</taxon>
        <taxon>Fungi</taxon>
        <taxon>Fungi incertae sedis</taxon>
        <taxon>Mucoromycota</taxon>
        <taxon>Mortierellomycotina</taxon>
        <taxon>Mortierellomycetes</taxon>
        <taxon>Mortierellales</taxon>
        <taxon>Mortierellaceae</taxon>
        <taxon>Linnemannia</taxon>
    </lineage>
</organism>
<name>A0ABQ7KE85_9FUNG</name>
<dbReference type="InterPro" id="IPR011989">
    <property type="entry name" value="ARM-like"/>
</dbReference>
<dbReference type="EMBL" id="JAAAIM010000057">
    <property type="protein sequence ID" value="KAG0296466.1"/>
    <property type="molecule type" value="Genomic_DNA"/>
</dbReference>
<dbReference type="Proteomes" id="UP001194696">
    <property type="component" value="Unassembled WGS sequence"/>
</dbReference>
<feature type="compositionally biased region" description="Polar residues" evidence="1">
    <location>
        <begin position="831"/>
        <end position="840"/>
    </location>
</feature>
<dbReference type="Gene3D" id="3.30.200.20">
    <property type="entry name" value="Phosphorylase Kinase, domain 1"/>
    <property type="match status" value="1"/>
</dbReference>
<accession>A0ABQ7KE85</accession>
<dbReference type="SUPFAM" id="SSF56112">
    <property type="entry name" value="Protein kinase-like (PK-like)"/>
    <property type="match status" value="1"/>
</dbReference>
<evidence type="ECO:0000259" key="2">
    <source>
        <dbReference type="PROSITE" id="PS50011"/>
    </source>
</evidence>
<dbReference type="Pfam" id="PF00069">
    <property type="entry name" value="Pkinase"/>
    <property type="match status" value="1"/>
</dbReference>
<dbReference type="InterPro" id="IPR000719">
    <property type="entry name" value="Prot_kinase_dom"/>
</dbReference>
<dbReference type="InterPro" id="IPR011009">
    <property type="entry name" value="Kinase-like_dom_sf"/>
</dbReference>
<evidence type="ECO:0000256" key="1">
    <source>
        <dbReference type="SAM" id="MobiDB-lite"/>
    </source>
</evidence>
<feature type="compositionally biased region" description="Low complexity" evidence="1">
    <location>
        <begin position="755"/>
        <end position="764"/>
    </location>
</feature>